<feature type="domain" description="DUF1707" evidence="2">
    <location>
        <begin position="9"/>
        <end position="61"/>
    </location>
</feature>
<feature type="transmembrane region" description="Helical" evidence="1">
    <location>
        <begin position="86"/>
        <end position="104"/>
    </location>
</feature>
<evidence type="ECO:0000313" key="3">
    <source>
        <dbReference type="EMBL" id="TJZ76024.1"/>
    </source>
</evidence>
<keyword evidence="1" id="KW-0472">Membrane</keyword>
<dbReference type="InterPro" id="IPR012551">
    <property type="entry name" value="DUF1707_SHOCT-like"/>
</dbReference>
<proteinExistence type="predicted"/>
<protein>
    <submittedName>
        <fullName evidence="3">DUF1707 domain-containing protein</fullName>
    </submittedName>
</protein>
<reference evidence="3 4" key="1">
    <citation type="submission" date="2019-04" db="EMBL/GenBank/DDBJ databases">
        <title>Rhodococcus oryzae sp. nov., a novel actinomycete isolated from rhizosphere soil of rice (Oryza sativa L.).</title>
        <authorList>
            <person name="Li C."/>
        </authorList>
    </citation>
    <scope>NUCLEOTIDE SEQUENCE [LARGE SCALE GENOMIC DNA]</scope>
    <source>
        <strain evidence="3 4">NEAU-CX67</strain>
    </source>
</reference>
<dbReference type="Pfam" id="PF08044">
    <property type="entry name" value="DUF1707"/>
    <property type="match status" value="1"/>
</dbReference>
<dbReference type="EMBL" id="SUMD01000009">
    <property type="protein sequence ID" value="TJZ76024.1"/>
    <property type="molecule type" value="Genomic_DNA"/>
</dbReference>
<gene>
    <name evidence="3" type="ORF">FCG67_18575</name>
</gene>
<dbReference type="PANTHER" id="PTHR40763:SF4">
    <property type="entry name" value="DUF1707 DOMAIN-CONTAINING PROTEIN"/>
    <property type="match status" value="1"/>
</dbReference>
<name>A0ABY2RGH0_9NOCA</name>
<evidence type="ECO:0000259" key="2">
    <source>
        <dbReference type="Pfam" id="PF08044"/>
    </source>
</evidence>
<organism evidence="3 4">
    <name type="scientific">Rhodococcus oryzae</name>
    <dbReference type="NCBI Taxonomy" id="2571143"/>
    <lineage>
        <taxon>Bacteria</taxon>
        <taxon>Bacillati</taxon>
        <taxon>Actinomycetota</taxon>
        <taxon>Actinomycetes</taxon>
        <taxon>Mycobacteriales</taxon>
        <taxon>Nocardiaceae</taxon>
        <taxon>Rhodococcus</taxon>
    </lineage>
</organism>
<keyword evidence="1" id="KW-0812">Transmembrane</keyword>
<keyword evidence="4" id="KW-1185">Reference proteome</keyword>
<accession>A0ABY2RGH0</accession>
<evidence type="ECO:0000256" key="1">
    <source>
        <dbReference type="SAM" id="Phobius"/>
    </source>
</evidence>
<sequence length="142" mass="14969">MSDLSSATTRARDLDRSQACTLLDAAYNDGQLGVDEHEARTATAMHAATIGDLSRLTADLQIPAHLLELSGAPEAPDRRSGLRWRGLVAVAAVVLLGGFGYLLFGRASGTEPRVTVYVEDGDAYKGNVTATLSGKLLDIQVA</sequence>
<dbReference type="PANTHER" id="PTHR40763">
    <property type="entry name" value="MEMBRANE PROTEIN-RELATED"/>
    <property type="match status" value="1"/>
</dbReference>
<dbReference type="Proteomes" id="UP000305109">
    <property type="component" value="Unassembled WGS sequence"/>
</dbReference>
<comment type="caution">
    <text evidence="3">The sequence shown here is derived from an EMBL/GenBank/DDBJ whole genome shotgun (WGS) entry which is preliminary data.</text>
</comment>
<evidence type="ECO:0000313" key="4">
    <source>
        <dbReference type="Proteomes" id="UP000305109"/>
    </source>
</evidence>
<keyword evidence="1" id="KW-1133">Transmembrane helix</keyword>